<dbReference type="AlphaFoldDB" id="A0A840ASV7"/>
<dbReference type="Proteomes" id="UP000553963">
    <property type="component" value="Unassembled WGS sequence"/>
</dbReference>
<evidence type="ECO:0000256" key="2">
    <source>
        <dbReference type="ARBA" id="ARBA00022448"/>
    </source>
</evidence>
<keyword evidence="6 8" id="KW-1133">Transmembrane helix</keyword>
<accession>A0A840ASV7</accession>
<evidence type="ECO:0000256" key="7">
    <source>
        <dbReference type="ARBA" id="ARBA00023136"/>
    </source>
</evidence>
<dbReference type="GO" id="GO:0005886">
    <property type="term" value="C:plasma membrane"/>
    <property type="evidence" value="ECO:0007669"/>
    <property type="project" value="UniProtKB-SubCell"/>
</dbReference>
<dbReference type="EMBL" id="JACIDS010000003">
    <property type="protein sequence ID" value="MBB3931446.1"/>
    <property type="molecule type" value="Genomic_DNA"/>
</dbReference>
<keyword evidence="4" id="KW-0997">Cell inner membrane</keyword>
<sequence length="341" mass="35480">MSQNQSAEVAIAIPESRPRLNPLAGLLDIERFGLIYVWLLLIAGYSLFVPSFFSVSTFQIVLGSQATQIVITLAVVVALLGGEFDLSVANVMAVAATAVVTLNTDYAWPIGWTILAVIAAALAFGALNAFISVRIGVPSIITTLGSGTLLMGAANGWAGSAPRAGVDQRLIDLVSLDVLGAPLAIYVTFAIGIGIYYVLEHTPAGRAFVFSGQNAEVARLAGIRVARMRSASLIWSSLLSSVAGILLVGITGASVPAVASGYLLPAFAGAFLGSTVIRPGRFNVAGVFIAIYFLVTGVTGLQLLGYTGWVNDVFYGFSLVLAVVLTQLIAKSRRSSGARAP</sequence>
<dbReference type="CDD" id="cd06579">
    <property type="entry name" value="TM_PBP1_transp_AraH_like"/>
    <property type="match status" value="1"/>
</dbReference>
<feature type="transmembrane region" description="Helical" evidence="8">
    <location>
        <begin position="35"/>
        <end position="62"/>
    </location>
</feature>
<feature type="transmembrane region" description="Helical" evidence="8">
    <location>
        <begin position="259"/>
        <end position="277"/>
    </location>
</feature>
<keyword evidence="7 8" id="KW-0472">Membrane</keyword>
<dbReference type="Pfam" id="PF02653">
    <property type="entry name" value="BPD_transp_2"/>
    <property type="match status" value="1"/>
</dbReference>
<organism evidence="9 10">
    <name type="scientific">Kaistia hirudinis</name>
    <dbReference type="NCBI Taxonomy" id="1293440"/>
    <lineage>
        <taxon>Bacteria</taxon>
        <taxon>Pseudomonadati</taxon>
        <taxon>Pseudomonadota</taxon>
        <taxon>Alphaproteobacteria</taxon>
        <taxon>Hyphomicrobiales</taxon>
        <taxon>Kaistiaceae</taxon>
        <taxon>Kaistia</taxon>
    </lineage>
</organism>
<evidence type="ECO:0000313" key="10">
    <source>
        <dbReference type="Proteomes" id="UP000553963"/>
    </source>
</evidence>
<dbReference type="RefSeq" id="WP_183399083.1">
    <property type="nucleotide sequence ID" value="NZ_JACIDS010000003.1"/>
</dbReference>
<dbReference type="PANTHER" id="PTHR32196:SF21">
    <property type="entry name" value="ABC TRANSPORTER PERMEASE PROTEIN YPHD-RELATED"/>
    <property type="match status" value="1"/>
</dbReference>
<feature type="transmembrane region" description="Helical" evidence="8">
    <location>
        <begin position="139"/>
        <end position="158"/>
    </location>
</feature>
<feature type="transmembrane region" description="Helical" evidence="8">
    <location>
        <begin position="313"/>
        <end position="330"/>
    </location>
</feature>
<dbReference type="GO" id="GO:0022857">
    <property type="term" value="F:transmembrane transporter activity"/>
    <property type="evidence" value="ECO:0007669"/>
    <property type="project" value="InterPro"/>
</dbReference>
<keyword evidence="3" id="KW-1003">Cell membrane</keyword>
<name>A0A840ASV7_9HYPH</name>
<feature type="transmembrane region" description="Helical" evidence="8">
    <location>
        <begin position="106"/>
        <end position="127"/>
    </location>
</feature>
<dbReference type="InterPro" id="IPR001851">
    <property type="entry name" value="ABC_transp_permease"/>
</dbReference>
<keyword evidence="2" id="KW-0813">Transport</keyword>
<evidence type="ECO:0000256" key="4">
    <source>
        <dbReference type="ARBA" id="ARBA00022519"/>
    </source>
</evidence>
<proteinExistence type="predicted"/>
<evidence type="ECO:0000256" key="3">
    <source>
        <dbReference type="ARBA" id="ARBA00022475"/>
    </source>
</evidence>
<protein>
    <submittedName>
        <fullName evidence="9">Ribose transport system permease protein</fullName>
    </submittedName>
</protein>
<comment type="caution">
    <text evidence="9">The sequence shown here is derived from an EMBL/GenBank/DDBJ whole genome shotgun (WGS) entry which is preliminary data.</text>
</comment>
<keyword evidence="10" id="KW-1185">Reference proteome</keyword>
<evidence type="ECO:0000256" key="8">
    <source>
        <dbReference type="SAM" id="Phobius"/>
    </source>
</evidence>
<keyword evidence="5 8" id="KW-0812">Transmembrane</keyword>
<gene>
    <name evidence="9" type="ORF">GGR25_002496</name>
</gene>
<evidence type="ECO:0000256" key="6">
    <source>
        <dbReference type="ARBA" id="ARBA00022989"/>
    </source>
</evidence>
<comment type="subcellular location">
    <subcellularLocation>
        <location evidence="1">Cell membrane</location>
        <topology evidence="1">Multi-pass membrane protein</topology>
    </subcellularLocation>
</comment>
<feature type="transmembrane region" description="Helical" evidence="8">
    <location>
        <begin position="178"/>
        <end position="199"/>
    </location>
</feature>
<dbReference type="PANTHER" id="PTHR32196">
    <property type="entry name" value="ABC TRANSPORTER PERMEASE PROTEIN YPHD-RELATED-RELATED"/>
    <property type="match status" value="1"/>
</dbReference>
<feature type="transmembrane region" description="Helical" evidence="8">
    <location>
        <begin position="284"/>
        <end position="307"/>
    </location>
</feature>
<reference evidence="9 10" key="1">
    <citation type="submission" date="2020-08" db="EMBL/GenBank/DDBJ databases">
        <title>Genomic Encyclopedia of Type Strains, Phase IV (KMG-IV): sequencing the most valuable type-strain genomes for metagenomic binning, comparative biology and taxonomic classification.</title>
        <authorList>
            <person name="Goeker M."/>
        </authorList>
    </citation>
    <scope>NUCLEOTIDE SEQUENCE [LARGE SCALE GENOMIC DNA]</scope>
    <source>
        <strain evidence="9 10">DSM 25966</strain>
    </source>
</reference>
<evidence type="ECO:0000256" key="5">
    <source>
        <dbReference type="ARBA" id="ARBA00022692"/>
    </source>
</evidence>
<feature type="transmembrane region" description="Helical" evidence="8">
    <location>
        <begin position="233"/>
        <end position="253"/>
    </location>
</feature>
<evidence type="ECO:0000256" key="1">
    <source>
        <dbReference type="ARBA" id="ARBA00004651"/>
    </source>
</evidence>
<evidence type="ECO:0000313" key="9">
    <source>
        <dbReference type="EMBL" id="MBB3931446.1"/>
    </source>
</evidence>
<feature type="transmembrane region" description="Helical" evidence="8">
    <location>
        <begin position="69"/>
        <end position="100"/>
    </location>
</feature>